<dbReference type="RefSeq" id="WP_071857203.1">
    <property type="nucleotide sequence ID" value="NZ_JBHSHK010000001.1"/>
</dbReference>
<organism evidence="1 2">
    <name type="scientific">Enterococcus hermanniensis</name>
    <dbReference type="NCBI Taxonomy" id="249189"/>
    <lineage>
        <taxon>Bacteria</taxon>
        <taxon>Bacillati</taxon>
        <taxon>Bacillota</taxon>
        <taxon>Bacilli</taxon>
        <taxon>Lactobacillales</taxon>
        <taxon>Enterococcaceae</taxon>
        <taxon>Enterococcus</taxon>
    </lineage>
</organism>
<evidence type="ECO:0000313" key="2">
    <source>
        <dbReference type="Proteomes" id="UP000182077"/>
    </source>
</evidence>
<dbReference type="EMBL" id="JXKQ01000003">
    <property type="protein sequence ID" value="OJG46089.1"/>
    <property type="molecule type" value="Genomic_DNA"/>
</dbReference>
<name>A0A1L8TP34_9ENTE</name>
<dbReference type="Proteomes" id="UP000182077">
    <property type="component" value="Unassembled WGS sequence"/>
</dbReference>
<evidence type="ECO:0000313" key="1">
    <source>
        <dbReference type="EMBL" id="OJG46089.1"/>
    </source>
</evidence>
<keyword evidence="2" id="KW-1185">Reference proteome</keyword>
<reference evidence="1 2" key="1">
    <citation type="submission" date="2014-12" db="EMBL/GenBank/DDBJ databases">
        <title>Draft genome sequences of 29 type strains of Enterococci.</title>
        <authorList>
            <person name="Zhong Z."/>
            <person name="Sun Z."/>
            <person name="Liu W."/>
            <person name="Zhang W."/>
            <person name="Zhang H."/>
        </authorList>
    </citation>
    <scope>NUCLEOTIDE SEQUENCE [LARGE SCALE GENOMIC DNA]</scope>
    <source>
        <strain evidence="1 2">DSM 17122</strain>
    </source>
</reference>
<dbReference type="AlphaFoldDB" id="A0A1L8TP34"/>
<gene>
    <name evidence="1" type="ORF">RV04_GL001255</name>
</gene>
<sequence length="149" mass="17480">MRTWYKQLNGTWEIKGTTFPMWLSEKRTKPRITYKQLAKNSVELLDLVEYESKNKTKKIKGIDRISDNQFVWRGLGPLKILSSRWQVVTIKGDILVIRFEKSLVTPAGIDVLVRQDAQIPDLMERILANYEVFGLSKIEKNQLQWINDQ</sequence>
<accession>A0A1L8TP34</accession>
<comment type="caution">
    <text evidence="1">The sequence shown here is derived from an EMBL/GenBank/DDBJ whole genome shotgun (WGS) entry which is preliminary data.</text>
</comment>
<protein>
    <submittedName>
        <fullName evidence="1">Uncharacterized protein</fullName>
    </submittedName>
</protein>
<dbReference type="STRING" id="249189.RV04_GL001255"/>
<proteinExistence type="predicted"/>
<dbReference type="OrthoDB" id="951812at2"/>